<name>A0A6G1FUT8_9PEZI</name>
<gene>
    <name evidence="1 3" type="ORF">P152DRAFT_153203</name>
</gene>
<evidence type="ECO:0000313" key="2">
    <source>
        <dbReference type="Proteomes" id="UP000504638"/>
    </source>
</evidence>
<reference evidence="1 3" key="1">
    <citation type="submission" date="2020-01" db="EMBL/GenBank/DDBJ databases">
        <authorList>
            <consortium name="DOE Joint Genome Institute"/>
            <person name="Haridas S."/>
            <person name="Albert R."/>
            <person name="Binder M."/>
            <person name="Bloem J."/>
            <person name="Labutti K."/>
            <person name="Salamov A."/>
            <person name="Andreopoulos B."/>
            <person name="Baker S.E."/>
            <person name="Barry K."/>
            <person name="Bills G."/>
            <person name="Bluhm B.H."/>
            <person name="Cannon C."/>
            <person name="Castanera R."/>
            <person name="Culley D.E."/>
            <person name="Daum C."/>
            <person name="Ezra D."/>
            <person name="Gonzalez J.B."/>
            <person name="Henrissat B."/>
            <person name="Kuo A."/>
            <person name="Liang C."/>
            <person name="Lipzen A."/>
            <person name="Lutzoni F."/>
            <person name="Magnuson J."/>
            <person name="Mondo S."/>
            <person name="Nolan M."/>
            <person name="Ohm R."/>
            <person name="Pangilinan J."/>
            <person name="Park H.-J."/>
            <person name="Ramirez L."/>
            <person name="Alfaro M."/>
            <person name="Sun H."/>
            <person name="Tritt A."/>
            <person name="Yoshinaga Y."/>
            <person name="Zwiers L.-H."/>
            <person name="Turgeon B.G."/>
            <person name="Goodwin S.B."/>
            <person name="Spatafora J.W."/>
            <person name="Crous P.W."/>
            <person name="Grigoriev I.V."/>
        </authorList>
    </citation>
    <scope>NUCLEOTIDE SEQUENCE</scope>
    <source>
        <strain evidence="1 3">CBS 781.70</strain>
    </source>
</reference>
<dbReference type="EMBL" id="ML975171">
    <property type="protein sequence ID" value="KAF1809577.1"/>
    <property type="molecule type" value="Genomic_DNA"/>
</dbReference>
<evidence type="ECO:0000313" key="1">
    <source>
        <dbReference type="EMBL" id="KAF1809577.1"/>
    </source>
</evidence>
<sequence length="172" mass="19972">MGPRNSVEGRIYSFRSEAECAGLGVVFPDIPSIVLCHRVLVLDWIPQRKGYVKVMTITSKLRPDGEYLPISPTKKKPFPIQLRLQNGPESIVHNMRIINITALRLFSYLKIDSYYEVPLRILREEKDRFGCQLMLCPKHLGSIRHLRSYLKDHEKCQMQRNDEDVVSDGKEF</sequence>
<accession>A0A6G1FUT8</accession>
<reference evidence="3" key="3">
    <citation type="submission" date="2025-04" db="UniProtKB">
        <authorList>
            <consortium name="RefSeq"/>
        </authorList>
    </citation>
    <scope>IDENTIFICATION</scope>
    <source>
        <strain evidence="3">CBS 781.70</strain>
    </source>
</reference>
<dbReference type="Proteomes" id="UP000504638">
    <property type="component" value="Unplaced"/>
</dbReference>
<reference evidence="3" key="2">
    <citation type="submission" date="2020-04" db="EMBL/GenBank/DDBJ databases">
        <authorList>
            <consortium name="NCBI Genome Project"/>
        </authorList>
    </citation>
    <scope>NUCLEOTIDE SEQUENCE</scope>
    <source>
        <strain evidence="3">CBS 781.70</strain>
    </source>
</reference>
<dbReference type="OrthoDB" id="3791338at2759"/>
<keyword evidence="2" id="KW-1185">Reference proteome</keyword>
<protein>
    <submittedName>
        <fullName evidence="1 3">Uncharacterized protein</fullName>
    </submittedName>
</protein>
<dbReference type="AlphaFoldDB" id="A0A6G1FUT8"/>
<proteinExistence type="predicted"/>
<organism evidence="1">
    <name type="scientific">Eremomyces bilateralis CBS 781.70</name>
    <dbReference type="NCBI Taxonomy" id="1392243"/>
    <lineage>
        <taxon>Eukaryota</taxon>
        <taxon>Fungi</taxon>
        <taxon>Dikarya</taxon>
        <taxon>Ascomycota</taxon>
        <taxon>Pezizomycotina</taxon>
        <taxon>Dothideomycetes</taxon>
        <taxon>Dothideomycetes incertae sedis</taxon>
        <taxon>Eremomycetales</taxon>
        <taxon>Eremomycetaceae</taxon>
        <taxon>Eremomyces</taxon>
    </lineage>
</organism>
<dbReference type="GeneID" id="54414516"/>
<dbReference type="RefSeq" id="XP_033531208.1">
    <property type="nucleotide sequence ID" value="XM_033673946.1"/>
</dbReference>
<evidence type="ECO:0000313" key="3">
    <source>
        <dbReference type="RefSeq" id="XP_033531208.1"/>
    </source>
</evidence>